<dbReference type="STRING" id="1437605.AB656_00445"/>
<dbReference type="PANTHER" id="PTHR42759:SF5">
    <property type="entry name" value="METHANOL DEHYDROGENASE REGULATOR"/>
    <property type="match status" value="1"/>
</dbReference>
<dbReference type="PANTHER" id="PTHR42759">
    <property type="entry name" value="MOXR FAMILY PROTEIN"/>
    <property type="match status" value="1"/>
</dbReference>
<dbReference type="GO" id="GO:0016887">
    <property type="term" value="F:ATP hydrolysis activity"/>
    <property type="evidence" value="ECO:0007669"/>
    <property type="project" value="InterPro"/>
</dbReference>
<accession>A0A086YZG5</accession>
<dbReference type="SUPFAM" id="SSF52540">
    <property type="entry name" value="P-loop containing nucleoside triphosphate hydrolases"/>
    <property type="match status" value="1"/>
</dbReference>
<dbReference type="Pfam" id="PF17863">
    <property type="entry name" value="AAA_lid_2"/>
    <property type="match status" value="1"/>
</dbReference>
<dbReference type="Gene3D" id="3.40.50.300">
    <property type="entry name" value="P-loop containing nucleotide triphosphate hydrolases"/>
    <property type="match status" value="1"/>
</dbReference>
<proteinExistence type="predicted"/>
<sequence>MAAGTDTPSLRDITEPSDGTRLTDATRLPDASRPPARGPLPDATRSPGSGHLNDATRLSPTFGAAADQRAPDDTSIPLAPARSNPSDQTKLPGLSACAEGHPHDDTNLTTGRGGSAGTGTDPDRPQRIRERSPSIHPADTDDFRRTFEKLLTAISEAVVGKDKAVRLCLTAAIAGGHLLLEDEPGTGKTQLARALAQVLGLDRRRIQFTPDLLPSDLLGVSVYQRRSGDFTFRPGPVFTSVLLADEINRASPKVQSALLEVMEEGRVSVDGHTYAMDNPFLVIATQNPQGQLGTYPLPGAQLDRFMLRVSLGPPSHEASLEILTQSRLRDRASRLDPIIDRAGFNRLQATAASVHCSAPIFEYVTRLLEACSHSKSIETGPSIRAGLALVRGAQVWAASLGRDYVIPDDLLTLAQPVLAHRIKLNRQARMDGADLFQTIDEVIQSVPVPEGGLDA</sequence>
<dbReference type="AlphaFoldDB" id="A0A086YZG5"/>
<feature type="region of interest" description="Disordered" evidence="1">
    <location>
        <begin position="1"/>
        <end position="140"/>
    </location>
</feature>
<dbReference type="OrthoDB" id="9808397at2"/>
<dbReference type="CDD" id="cd00009">
    <property type="entry name" value="AAA"/>
    <property type="match status" value="1"/>
</dbReference>
<dbReference type="InterPro" id="IPR003593">
    <property type="entry name" value="AAA+_ATPase"/>
</dbReference>
<gene>
    <name evidence="3" type="ORF">BACT_0365</name>
</gene>
<dbReference type="Gene3D" id="1.10.8.80">
    <property type="entry name" value="Magnesium chelatase subunit I, C-Terminal domain"/>
    <property type="match status" value="1"/>
</dbReference>
<dbReference type="Pfam" id="PF07726">
    <property type="entry name" value="AAA_3"/>
    <property type="match status" value="1"/>
</dbReference>
<dbReference type="InterPro" id="IPR050764">
    <property type="entry name" value="CbbQ/NirQ/NorQ/GpvN"/>
</dbReference>
<feature type="compositionally biased region" description="Basic and acidic residues" evidence="1">
    <location>
        <begin position="121"/>
        <end position="140"/>
    </location>
</feature>
<keyword evidence="4" id="KW-1185">Reference proteome</keyword>
<reference evidence="3 4" key="1">
    <citation type="submission" date="2014-03" db="EMBL/GenBank/DDBJ databases">
        <title>Genomics of Bifidobacteria.</title>
        <authorList>
            <person name="Ventura M."/>
            <person name="Milani C."/>
            <person name="Lugli G.A."/>
        </authorList>
    </citation>
    <scope>NUCLEOTIDE SEQUENCE [LARGE SCALE GENOMIC DNA]</scope>
    <source>
        <strain evidence="3 4">DSM 22766</strain>
    </source>
</reference>
<dbReference type="eggNOG" id="COG0714">
    <property type="taxonomic scope" value="Bacteria"/>
</dbReference>
<dbReference type="Proteomes" id="UP000029015">
    <property type="component" value="Unassembled WGS sequence"/>
</dbReference>
<feature type="domain" description="AAA+ ATPase" evidence="2">
    <location>
        <begin position="174"/>
        <end position="315"/>
    </location>
</feature>
<dbReference type="InterPro" id="IPR011703">
    <property type="entry name" value="ATPase_AAA-3"/>
</dbReference>
<evidence type="ECO:0000256" key="1">
    <source>
        <dbReference type="SAM" id="MobiDB-lite"/>
    </source>
</evidence>
<dbReference type="InterPro" id="IPR041628">
    <property type="entry name" value="ChlI/MoxR_AAA_lid"/>
</dbReference>
<dbReference type="EMBL" id="JGYK01000001">
    <property type="protein sequence ID" value="KFI39665.1"/>
    <property type="molecule type" value="Genomic_DNA"/>
</dbReference>
<protein>
    <submittedName>
        <fullName evidence="3">Fibronectin type III domain and MoxR protein</fullName>
    </submittedName>
</protein>
<organism evidence="3 4">
    <name type="scientific">Bifidobacterium actinocoloniiforme DSM 22766</name>
    <dbReference type="NCBI Taxonomy" id="1437605"/>
    <lineage>
        <taxon>Bacteria</taxon>
        <taxon>Bacillati</taxon>
        <taxon>Actinomycetota</taxon>
        <taxon>Actinomycetes</taxon>
        <taxon>Bifidobacteriales</taxon>
        <taxon>Bifidobacteriaceae</taxon>
        <taxon>Bifidobacterium</taxon>
    </lineage>
</organism>
<dbReference type="SMART" id="SM00382">
    <property type="entry name" value="AAA"/>
    <property type="match status" value="1"/>
</dbReference>
<evidence type="ECO:0000313" key="4">
    <source>
        <dbReference type="Proteomes" id="UP000029015"/>
    </source>
</evidence>
<evidence type="ECO:0000259" key="2">
    <source>
        <dbReference type="SMART" id="SM00382"/>
    </source>
</evidence>
<name>A0A086YZG5_9BIFI</name>
<evidence type="ECO:0000313" key="3">
    <source>
        <dbReference type="EMBL" id="KFI39665.1"/>
    </source>
</evidence>
<dbReference type="GO" id="GO:0005524">
    <property type="term" value="F:ATP binding"/>
    <property type="evidence" value="ECO:0007669"/>
    <property type="project" value="InterPro"/>
</dbReference>
<dbReference type="RefSeq" id="WP_051905189.1">
    <property type="nucleotide sequence ID" value="NZ_CP011786.1"/>
</dbReference>
<comment type="caution">
    <text evidence="3">The sequence shown here is derived from an EMBL/GenBank/DDBJ whole genome shotgun (WGS) entry which is preliminary data.</text>
</comment>
<dbReference type="InterPro" id="IPR027417">
    <property type="entry name" value="P-loop_NTPase"/>
</dbReference>